<name>A0A9P7D3R8_9AGAM</name>
<sequence length="52" mass="6073">MIRHDNICPFSSLLWRRWCSPFPSPCTIVSWGQGIHWDSTYSITLFRQGNSS</sequence>
<dbReference type="EMBL" id="JABBWD010000017">
    <property type="protein sequence ID" value="KAG1778023.1"/>
    <property type="molecule type" value="Genomic_DNA"/>
</dbReference>
<evidence type="ECO:0000313" key="2">
    <source>
        <dbReference type="Proteomes" id="UP000714275"/>
    </source>
</evidence>
<proteinExistence type="predicted"/>
<accession>A0A9P7D3R8</accession>
<dbReference type="Proteomes" id="UP000714275">
    <property type="component" value="Unassembled WGS sequence"/>
</dbReference>
<reference evidence="1" key="1">
    <citation type="journal article" date="2020" name="New Phytol.">
        <title>Comparative genomics reveals dynamic genome evolution in host specialist ectomycorrhizal fungi.</title>
        <authorList>
            <person name="Lofgren L.A."/>
            <person name="Nguyen N.H."/>
            <person name="Vilgalys R."/>
            <person name="Ruytinx J."/>
            <person name="Liao H.L."/>
            <person name="Branco S."/>
            <person name="Kuo A."/>
            <person name="LaButti K."/>
            <person name="Lipzen A."/>
            <person name="Andreopoulos W."/>
            <person name="Pangilinan J."/>
            <person name="Riley R."/>
            <person name="Hundley H."/>
            <person name="Na H."/>
            <person name="Barry K."/>
            <person name="Grigoriev I.V."/>
            <person name="Stajich J.E."/>
            <person name="Kennedy P.G."/>
        </authorList>
    </citation>
    <scope>NUCLEOTIDE SEQUENCE</scope>
    <source>
        <strain evidence="1">DOB743</strain>
    </source>
</reference>
<keyword evidence="2" id="KW-1185">Reference proteome</keyword>
<dbReference type="AlphaFoldDB" id="A0A9P7D3R8"/>
<evidence type="ECO:0000313" key="1">
    <source>
        <dbReference type="EMBL" id="KAG1778023.1"/>
    </source>
</evidence>
<gene>
    <name evidence="1" type="ORF">EV702DRAFT_1267930</name>
</gene>
<organism evidence="1 2">
    <name type="scientific">Suillus placidus</name>
    <dbReference type="NCBI Taxonomy" id="48579"/>
    <lineage>
        <taxon>Eukaryota</taxon>
        <taxon>Fungi</taxon>
        <taxon>Dikarya</taxon>
        <taxon>Basidiomycota</taxon>
        <taxon>Agaricomycotina</taxon>
        <taxon>Agaricomycetes</taxon>
        <taxon>Agaricomycetidae</taxon>
        <taxon>Boletales</taxon>
        <taxon>Suillineae</taxon>
        <taxon>Suillaceae</taxon>
        <taxon>Suillus</taxon>
    </lineage>
</organism>
<protein>
    <submittedName>
        <fullName evidence="1">Uncharacterized protein</fullName>
    </submittedName>
</protein>
<comment type="caution">
    <text evidence="1">The sequence shown here is derived from an EMBL/GenBank/DDBJ whole genome shotgun (WGS) entry which is preliminary data.</text>
</comment>